<comment type="caution">
    <text evidence="2">The sequence shown here is derived from an EMBL/GenBank/DDBJ whole genome shotgun (WGS) entry which is preliminary data.</text>
</comment>
<sequence length="57" mass="6251">MESSGFGKTPSQNWGAHLCSQFRDVRQNIGSTINEGIRGKKRKNTLSALTSSKQKIA</sequence>
<evidence type="ECO:0000256" key="1">
    <source>
        <dbReference type="SAM" id="MobiDB-lite"/>
    </source>
</evidence>
<name>M6CIT1_9LEPT</name>
<protein>
    <submittedName>
        <fullName evidence="2">Uncharacterized protein</fullName>
    </submittedName>
</protein>
<dbReference type="Proteomes" id="UP000011988">
    <property type="component" value="Unassembled WGS sequence"/>
</dbReference>
<gene>
    <name evidence="2" type="ORF">LEP1GSC194_3897</name>
</gene>
<reference evidence="2 3" key="1">
    <citation type="submission" date="2013-01" db="EMBL/GenBank/DDBJ databases">
        <authorList>
            <person name="Harkins D.M."/>
            <person name="Durkin A.S."/>
            <person name="Brinkac L.M."/>
            <person name="Haft D.H."/>
            <person name="Selengut J.D."/>
            <person name="Sanka R."/>
            <person name="DePew J."/>
            <person name="Purushe J."/>
            <person name="Galloway R.L."/>
            <person name="Vinetz J.M."/>
            <person name="Sutton G.G."/>
            <person name="Nierman W.C."/>
            <person name="Fouts D.E."/>
        </authorList>
    </citation>
    <scope>NUCLEOTIDE SEQUENCE [LARGE SCALE GENOMIC DNA]</scope>
    <source>
        <strain evidence="2 3">79601</strain>
    </source>
</reference>
<dbReference type="AlphaFoldDB" id="M6CIT1"/>
<dbReference type="EMBL" id="ANIK01000123">
    <property type="protein sequence ID" value="EMJ90526.1"/>
    <property type="molecule type" value="Genomic_DNA"/>
</dbReference>
<proteinExistence type="predicted"/>
<dbReference type="PATRIC" id="fig|1218565.3.peg.4563"/>
<accession>M6CIT1</accession>
<feature type="region of interest" description="Disordered" evidence="1">
    <location>
        <begin position="33"/>
        <end position="57"/>
    </location>
</feature>
<feature type="compositionally biased region" description="Polar residues" evidence="1">
    <location>
        <begin position="45"/>
        <end position="57"/>
    </location>
</feature>
<organism evidence="2 3">
    <name type="scientific">Leptospira alstonii serovar Sichuan str. 79601</name>
    <dbReference type="NCBI Taxonomy" id="1218565"/>
    <lineage>
        <taxon>Bacteria</taxon>
        <taxon>Pseudomonadati</taxon>
        <taxon>Spirochaetota</taxon>
        <taxon>Spirochaetia</taxon>
        <taxon>Leptospirales</taxon>
        <taxon>Leptospiraceae</taxon>
        <taxon>Leptospira</taxon>
    </lineage>
</organism>
<evidence type="ECO:0000313" key="2">
    <source>
        <dbReference type="EMBL" id="EMJ90526.1"/>
    </source>
</evidence>
<evidence type="ECO:0000313" key="3">
    <source>
        <dbReference type="Proteomes" id="UP000011988"/>
    </source>
</evidence>